<dbReference type="Proteomes" id="UP001634007">
    <property type="component" value="Unassembled WGS sequence"/>
</dbReference>
<accession>A0ABD3LK71</accession>
<keyword evidence="3" id="KW-0012">Acyltransferase</keyword>
<evidence type="ECO:0000256" key="1">
    <source>
        <dbReference type="ARBA" id="ARBA00009861"/>
    </source>
</evidence>
<dbReference type="AlphaFoldDB" id="A0ABD3LK71"/>
<dbReference type="Pfam" id="PF02458">
    <property type="entry name" value="Transferase"/>
    <property type="match status" value="1"/>
</dbReference>
<evidence type="ECO:0000256" key="3">
    <source>
        <dbReference type="ARBA" id="ARBA00023315"/>
    </source>
</evidence>
<dbReference type="GO" id="GO:0016746">
    <property type="term" value="F:acyltransferase activity"/>
    <property type="evidence" value="ECO:0007669"/>
    <property type="project" value="UniProtKB-KW"/>
</dbReference>
<reference evidence="4 5" key="1">
    <citation type="submission" date="2024-11" db="EMBL/GenBank/DDBJ databases">
        <title>Chromosome-level genome assembly of Eucalyptus globulus Labill. provides insights into its genome evolution.</title>
        <authorList>
            <person name="Li X."/>
        </authorList>
    </citation>
    <scope>NUCLEOTIDE SEQUENCE [LARGE SCALE GENOMIC DNA]</scope>
    <source>
        <strain evidence="4">CL2024</strain>
        <tissue evidence="4">Fresh tender leaves</tissue>
    </source>
</reference>
<organism evidence="4 5">
    <name type="scientific">Eucalyptus globulus</name>
    <name type="common">Tasmanian blue gum</name>
    <dbReference type="NCBI Taxonomy" id="34317"/>
    <lineage>
        <taxon>Eukaryota</taxon>
        <taxon>Viridiplantae</taxon>
        <taxon>Streptophyta</taxon>
        <taxon>Embryophyta</taxon>
        <taxon>Tracheophyta</taxon>
        <taxon>Spermatophyta</taxon>
        <taxon>Magnoliopsida</taxon>
        <taxon>eudicotyledons</taxon>
        <taxon>Gunneridae</taxon>
        <taxon>Pentapetalae</taxon>
        <taxon>rosids</taxon>
        <taxon>malvids</taxon>
        <taxon>Myrtales</taxon>
        <taxon>Myrtaceae</taxon>
        <taxon>Myrtoideae</taxon>
        <taxon>Eucalypteae</taxon>
        <taxon>Eucalyptus</taxon>
    </lineage>
</organism>
<evidence type="ECO:0000313" key="4">
    <source>
        <dbReference type="EMBL" id="KAL3751847.1"/>
    </source>
</evidence>
<comment type="similarity">
    <text evidence="1">Belongs to the plant acyltransferase family.</text>
</comment>
<evidence type="ECO:0000256" key="2">
    <source>
        <dbReference type="ARBA" id="ARBA00022679"/>
    </source>
</evidence>
<name>A0ABD3LK71_EUCGL</name>
<protein>
    <submittedName>
        <fullName evidence="4">Uncharacterized protein</fullName>
    </submittedName>
</protein>
<comment type="caution">
    <text evidence="4">The sequence shown here is derived from an EMBL/GenBank/DDBJ whole genome shotgun (WGS) entry which is preliminary data.</text>
</comment>
<dbReference type="PANTHER" id="PTHR31623:SF79">
    <property type="entry name" value="SALUTARIDINOL 7-O-ACETYLTRANSFERASE"/>
    <property type="match status" value="1"/>
</dbReference>
<proteinExistence type="inferred from homology"/>
<dbReference type="InterPro" id="IPR023213">
    <property type="entry name" value="CAT-like_dom_sf"/>
</dbReference>
<evidence type="ECO:0000313" key="5">
    <source>
        <dbReference type="Proteomes" id="UP001634007"/>
    </source>
</evidence>
<dbReference type="Gene3D" id="3.30.559.10">
    <property type="entry name" value="Chloramphenicol acetyltransferase-like domain"/>
    <property type="match status" value="2"/>
</dbReference>
<keyword evidence="5" id="KW-1185">Reference proteome</keyword>
<dbReference type="PANTHER" id="PTHR31623">
    <property type="entry name" value="F21J9.9"/>
    <property type="match status" value="1"/>
</dbReference>
<gene>
    <name evidence="4" type="ORF">ACJRO7_012648</name>
</gene>
<sequence length="436" mass="48476">MKIRVISKETIKPSLVTPSQDQTYRFSLLDQLAPPFYVPVVLFYSAPEPDQDFDHVNIYEKLKTSLSECLSCFYPLAGQIKGDEHAVDLGQGAVFVKARVNARLAKLLANPELKLVQQLLPLDPYNIKCQNALVTAIQLNLFDCGGIGIGICISHKIADGATLSTFLSSWAAISRGANKLVAPYLDTTTLFPPREFQVPLPNNLIKKEKIVTKRFEFDTASLAALRTKAGNGSTSKSPTLVEAVTALICKSAMNARTEISGKGRSSTVISHAVNLRGRMNPPLPDHSFGNIWRFAIATIKEDVDDAELHVLADHLRTAIRKIDSDYVRKLQGEDGFHWACESIREVRELMYKGDVESYRFSSWVRLPFYENDFGWGKPVWACISSVPIKNAVILMSSRSGNGIEAWVTLDEQEMAKFQSDPLLLQFVSLHSMSPKI</sequence>
<dbReference type="EMBL" id="JBJKBG010000002">
    <property type="protein sequence ID" value="KAL3751847.1"/>
    <property type="molecule type" value="Genomic_DNA"/>
</dbReference>
<keyword evidence="2" id="KW-0808">Transferase</keyword>